<organism evidence="6 7">
    <name type="scientific">Candidatus Borkfalkia faecipullorum</name>
    <dbReference type="NCBI Taxonomy" id="2838510"/>
    <lineage>
        <taxon>Bacteria</taxon>
        <taxon>Bacillati</taxon>
        <taxon>Bacillota</taxon>
        <taxon>Clostridia</taxon>
        <taxon>Christensenellales</taxon>
        <taxon>Christensenellaceae</taxon>
        <taxon>Candidatus Borkfalkia</taxon>
    </lineage>
</organism>
<keyword evidence="4" id="KW-0862">Zinc</keyword>
<dbReference type="PANTHER" id="PTHR46233">
    <property type="entry name" value="HYDROXYACYLGLUTATHIONE HYDROLASE GLOC"/>
    <property type="match status" value="1"/>
</dbReference>
<evidence type="ECO:0000256" key="4">
    <source>
        <dbReference type="ARBA" id="ARBA00022833"/>
    </source>
</evidence>
<dbReference type="Pfam" id="PF00753">
    <property type="entry name" value="Lactamase_B"/>
    <property type="match status" value="1"/>
</dbReference>
<evidence type="ECO:0000256" key="2">
    <source>
        <dbReference type="ARBA" id="ARBA00022723"/>
    </source>
</evidence>
<feature type="domain" description="Metallo-beta-lactamase" evidence="5">
    <location>
        <begin position="12"/>
        <end position="183"/>
    </location>
</feature>
<dbReference type="SMART" id="SM00849">
    <property type="entry name" value="Lactamase_B"/>
    <property type="match status" value="1"/>
</dbReference>
<evidence type="ECO:0000313" key="7">
    <source>
        <dbReference type="Proteomes" id="UP000824204"/>
    </source>
</evidence>
<protein>
    <submittedName>
        <fullName evidence="6">MBL fold metallo-hydrolase</fullName>
    </submittedName>
</protein>
<evidence type="ECO:0000256" key="3">
    <source>
        <dbReference type="ARBA" id="ARBA00022801"/>
    </source>
</evidence>
<proteinExistence type="predicted"/>
<keyword evidence="2" id="KW-0479">Metal-binding</keyword>
<dbReference type="GO" id="GO:0046872">
    <property type="term" value="F:metal ion binding"/>
    <property type="evidence" value="ECO:0007669"/>
    <property type="project" value="UniProtKB-KW"/>
</dbReference>
<dbReference type="PANTHER" id="PTHR46233:SF3">
    <property type="entry name" value="HYDROXYACYLGLUTATHIONE HYDROLASE GLOC"/>
    <property type="match status" value="1"/>
</dbReference>
<evidence type="ECO:0000259" key="5">
    <source>
        <dbReference type="SMART" id="SM00849"/>
    </source>
</evidence>
<sequence length="200" mass="21356">MQIYTVPCGRMLANCYLVTQDGKNAVLIDCGGKEPLAVASEKGLTVRYVLLTHGHFDHIEGCAALQAAGAKVGCLREEEKLLHSPANLASVMGFPVPPFSVDFTFTDGEKLSLCGLDFTVIATPGHTPGGACFDCGDVLFTGDTLFLESVGRTDFPGGSSQQLMKSCKKLLALKGDRTVYPGHDEPTSLSHERAHNAWIV</sequence>
<dbReference type="AlphaFoldDB" id="A0A9D1V7W0"/>
<dbReference type="CDD" id="cd06262">
    <property type="entry name" value="metallo-hydrolase-like_MBL-fold"/>
    <property type="match status" value="1"/>
</dbReference>
<evidence type="ECO:0000256" key="1">
    <source>
        <dbReference type="ARBA" id="ARBA00001947"/>
    </source>
</evidence>
<comment type="caution">
    <text evidence="6">The sequence shown here is derived from an EMBL/GenBank/DDBJ whole genome shotgun (WGS) entry which is preliminary data.</text>
</comment>
<dbReference type="GO" id="GO:0016787">
    <property type="term" value="F:hydrolase activity"/>
    <property type="evidence" value="ECO:0007669"/>
    <property type="project" value="UniProtKB-KW"/>
</dbReference>
<reference evidence="6" key="2">
    <citation type="submission" date="2021-04" db="EMBL/GenBank/DDBJ databases">
        <authorList>
            <person name="Gilroy R."/>
        </authorList>
    </citation>
    <scope>NUCLEOTIDE SEQUENCE</scope>
    <source>
        <strain evidence="6">811</strain>
    </source>
</reference>
<accession>A0A9D1V7W0</accession>
<dbReference type="InterPro" id="IPR051453">
    <property type="entry name" value="MBL_Glyoxalase_II"/>
</dbReference>
<dbReference type="SUPFAM" id="SSF56281">
    <property type="entry name" value="Metallo-hydrolase/oxidoreductase"/>
    <property type="match status" value="1"/>
</dbReference>
<dbReference type="InterPro" id="IPR036866">
    <property type="entry name" value="RibonucZ/Hydroxyglut_hydro"/>
</dbReference>
<dbReference type="Gene3D" id="3.60.15.10">
    <property type="entry name" value="Ribonuclease Z/Hydroxyacylglutathione hydrolase-like"/>
    <property type="match status" value="1"/>
</dbReference>
<dbReference type="EMBL" id="DXFX01000067">
    <property type="protein sequence ID" value="HIX07822.1"/>
    <property type="molecule type" value="Genomic_DNA"/>
</dbReference>
<dbReference type="Proteomes" id="UP000824204">
    <property type="component" value="Unassembled WGS sequence"/>
</dbReference>
<evidence type="ECO:0000313" key="6">
    <source>
        <dbReference type="EMBL" id="HIX07822.1"/>
    </source>
</evidence>
<name>A0A9D1V7W0_9FIRM</name>
<dbReference type="InterPro" id="IPR001279">
    <property type="entry name" value="Metallo-B-lactamas"/>
</dbReference>
<keyword evidence="3" id="KW-0378">Hydrolase</keyword>
<gene>
    <name evidence="6" type="ORF">H9741_05090</name>
</gene>
<comment type="cofactor">
    <cofactor evidence="1">
        <name>Zn(2+)</name>
        <dbReference type="ChEBI" id="CHEBI:29105"/>
    </cofactor>
</comment>
<reference evidence="6" key="1">
    <citation type="journal article" date="2021" name="PeerJ">
        <title>Extensive microbial diversity within the chicken gut microbiome revealed by metagenomics and culture.</title>
        <authorList>
            <person name="Gilroy R."/>
            <person name="Ravi A."/>
            <person name="Getino M."/>
            <person name="Pursley I."/>
            <person name="Horton D.L."/>
            <person name="Alikhan N.F."/>
            <person name="Baker D."/>
            <person name="Gharbi K."/>
            <person name="Hall N."/>
            <person name="Watson M."/>
            <person name="Adriaenssens E.M."/>
            <person name="Foster-Nyarko E."/>
            <person name="Jarju S."/>
            <person name="Secka A."/>
            <person name="Antonio M."/>
            <person name="Oren A."/>
            <person name="Chaudhuri R.R."/>
            <person name="La Ragione R."/>
            <person name="Hildebrand F."/>
            <person name="Pallen M.J."/>
        </authorList>
    </citation>
    <scope>NUCLEOTIDE SEQUENCE</scope>
    <source>
        <strain evidence="6">811</strain>
    </source>
</reference>